<name>A0A8T2VPL3_CERRI</name>
<protein>
    <submittedName>
        <fullName evidence="1">Uncharacterized protein</fullName>
    </submittedName>
</protein>
<dbReference type="OrthoDB" id="1177626at2759"/>
<gene>
    <name evidence="1" type="ORF">KP509_01G053400</name>
</gene>
<accession>A0A8T2VPL3</accession>
<dbReference type="AlphaFoldDB" id="A0A8T2VPL3"/>
<organism evidence="1 2">
    <name type="scientific">Ceratopteris richardii</name>
    <name type="common">Triangle waterfern</name>
    <dbReference type="NCBI Taxonomy" id="49495"/>
    <lineage>
        <taxon>Eukaryota</taxon>
        <taxon>Viridiplantae</taxon>
        <taxon>Streptophyta</taxon>
        <taxon>Embryophyta</taxon>
        <taxon>Tracheophyta</taxon>
        <taxon>Polypodiopsida</taxon>
        <taxon>Polypodiidae</taxon>
        <taxon>Polypodiales</taxon>
        <taxon>Pteridineae</taxon>
        <taxon>Pteridaceae</taxon>
        <taxon>Parkerioideae</taxon>
        <taxon>Ceratopteris</taxon>
    </lineage>
</organism>
<dbReference type="SUPFAM" id="SSF117281">
    <property type="entry name" value="Kelch motif"/>
    <property type="match status" value="1"/>
</dbReference>
<evidence type="ECO:0000313" key="2">
    <source>
        <dbReference type="Proteomes" id="UP000825935"/>
    </source>
</evidence>
<sequence length="323" mass="36052">MGVETSPTPSSPTDEKAMYAPSNMYATLIEQACRTAGGDRISDKPWLIYVFEDGTIVAFHFASASWHKVHFAVAGKSFIRKAWAGGGPRILLELVPAMGQVSDLTLKLWNPVSGAALVLPYFQSIRNPSGFCVGKDAIIAAGIDTQETYTWVELYKSGAASWQVIGSLPRPFCVRMEPIVEYKGNYYALIVYPEHHMLEIRPDSTNALSICQTPKVWKPMLVVCQEALYMVGLNHQDDVVRIWKLHDETQNWELLCEPLSPVSKVEREVFAIIPVGGTLVFCLANNMLLTFCLSRLEWSHLPVCPELNSHALKWVPSSHDPYP</sequence>
<dbReference type="EMBL" id="CM035406">
    <property type="protein sequence ID" value="KAH7446389.1"/>
    <property type="molecule type" value="Genomic_DNA"/>
</dbReference>
<proteinExistence type="predicted"/>
<evidence type="ECO:0000313" key="1">
    <source>
        <dbReference type="EMBL" id="KAH7446389.1"/>
    </source>
</evidence>
<comment type="caution">
    <text evidence="1">The sequence shown here is derived from an EMBL/GenBank/DDBJ whole genome shotgun (WGS) entry which is preliminary data.</text>
</comment>
<reference evidence="1" key="1">
    <citation type="submission" date="2021-08" db="EMBL/GenBank/DDBJ databases">
        <title>WGS assembly of Ceratopteris richardii.</title>
        <authorList>
            <person name="Marchant D.B."/>
            <person name="Chen G."/>
            <person name="Jenkins J."/>
            <person name="Shu S."/>
            <person name="Leebens-Mack J."/>
            <person name="Grimwood J."/>
            <person name="Schmutz J."/>
            <person name="Soltis P."/>
            <person name="Soltis D."/>
            <person name="Chen Z.-H."/>
        </authorList>
    </citation>
    <scope>NUCLEOTIDE SEQUENCE</scope>
    <source>
        <strain evidence="1">Whitten #5841</strain>
        <tissue evidence="1">Leaf</tissue>
    </source>
</reference>
<dbReference type="InterPro" id="IPR015915">
    <property type="entry name" value="Kelch-typ_b-propeller"/>
</dbReference>
<keyword evidence="2" id="KW-1185">Reference proteome</keyword>
<dbReference type="Proteomes" id="UP000825935">
    <property type="component" value="Chromosome 1"/>
</dbReference>